<dbReference type="InterPro" id="IPR028098">
    <property type="entry name" value="Glyco_trans_4-like_N"/>
</dbReference>
<dbReference type="Gene3D" id="3.40.50.2000">
    <property type="entry name" value="Glycogen Phosphorylase B"/>
    <property type="match status" value="2"/>
</dbReference>
<dbReference type="CDD" id="cd03801">
    <property type="entry name" value="GT4_PimA-like"/>
    <property type="match status" value="1"/>
</dbReference>
<dbReference type="InterPro" id="IPR050194">
    <property type="entry name" value="Glycosyltransferase_grp1"/>
</dbReference>
<evidence type="ECO:0000313" key="4">
    <source>
        <dbReference type="EMBL" id="NNJ26229.1"/>
    </source>
</evidence>
<reference evidence="4 5" key="1">
    <citation type="journal article" date="2020" name="Syst. Appl. Microbiol.">
        <title>Alienimonas chondri sp. nov., a novel planctomycete isolated from the biofilm of the red alga Chondrus crispus.</title>
        <authorList>
            <person name="Vitorino I."/>
            <person name="Albuquerque L."/>
            <person name="Wiegand S."/>
            <person name="Kallscheuer N."/>
            <person name="da Costa M.S."/>
            <person name="Lobo-da-Cunha A."/>
            <person name="Jogler C."/>
            <person name="Lage O.M."/>
        </authorList>
    </citation>
    <scope>NUCLEOTIDE SEQUENCE [LARGE SCALE GENOMIC DNA]</scope>
    <source>
        <strain evidence="4 5">LzC2</strain>
    </source>
</reference>
<feature type="region of interest" description="Disordered" evidence="1">
    <location>
        <begin position="446"/>
        <end position="465"/>
    </location>
</feature>
<keyword evidence="5" id="KW-1185">Reference proteome</keyword>
<gene>
    <name evidence="4" type="ORF">LzC2_23100</name>
</gene>
<accession>A0ABX1VDQ3</accession>
<dbReference type="PANTHER" id="PTHR45947">
    <property type="entry name" value="SULFOQUINOVOSYL TRANSFERASE SQD2"/>
    <property type="match status" value="1"/>
</dbReference>
<evidence type="ECO:0000313" key="5">
    <source>
        <dbReference type="Proteomes" id="UP000609651"/>
    </source>
</evidence>
<evidence type="ECO:0008006" key="6">
    <source>
        <dbReference type="Google" id="ProtNLM"/>
    </source>
</evidence>
<evidence type="ECO:0000259" key="3">
    <source>
        <dbReference type="Pfam" id="PF13439"/>
    </source>
</evidence>
<dbReference type="EMBL" id="WTPX01000067">
    <property type="protein sequence ID" value="NNJ26229.1"/>
    <property type="molecule type" value="Genomic_DNA"/>
</dbReference>
<dbReference type="Pfam" id="PF00534">
    <property type="entry name" value="Glycos_transf_1"/>
    <property type="match status" value="1"/>
</dbReference>
<name>A0ABX1VDQ3_9PLAN</name>
<feature type="domain" description="Glycosyltransferase subfamily 4-like N-terminal" evidence="3">
    <location>
        <begin position="16"/>
        <end position="169"/>
    </location>
</feature>
<dbReference type="Pfam" id="PF13439">
    <property type="entry name" value="Glyco_transf_4"/>
    <property type="match status" value="1"/>
</dbReference>
<dbReference type="SUPFAM" id="SSF53756">
    <property type="entry name" value="UDP-Glycosyltransferase/glycogen phosphorylase"/>
    <property type="match status" value="1"/>
</dbReference>
<comment type="caution">
    <text evidence="4">The sequence shown here is derived from an EMBL/GenBank/DDBJ whole genome shotgun (WGS) entry which is preliminary data.</text>
</comment>
<proteinExistence type="predicted"/>
<organism evidence="4 5">
    <name type="scientific">Alienimonas chondri</name>
    <dbReference type="NCBI Taxonomy" id="2681879"/>
    <lineage>
        <taxon>Bacteria</taxon>
        <taxon>Pseudomonadati</taxon>
        <taxon>Planctomycetota</taxon>
        <taxon>Planctomycetia</taxon>
        <taxon>Planctomycetales</taxon>
        <taxon>Planctomycetaceae</taxon>
        <taxon>Alienimonas</taxon>
    </lineage>
</organism>
<dbReference type="PANTHER" id="PTHR45947:SF3">
    <property type="entry name" value="SULFOQUINOVOSYL TRANSFERASE SQD2"/>
    <property type="match status" value="1"/>
</dbReference>
<evidence type="ECO:0000259" key="2">
    <source>
        <dbReference type="Pfam" id="PF00534"/>
    </source>
</evidence>
<feature type="domain" description="Glycosyl transferase family 1" evidence="2">
    <location>
        <begin position="175"/>
        <end position="339"/>
    </location>
</feature>
<dbReference type="InterPro" id="IPR001296">
    <property type="entry name" value="Glyco_trans_1"/>
</dbReference>
<protein>
    <recommendedName>
        <fullName evidence="6">Glycosyl transferase family 1 domain-containing protein</fullName>
    </recommendedName>
</protein>
<evidence type="ECO:0000256" key="1">
    <source>
        <dbReference type="SAM" id="MobiDB-lite"/>
    </source>
</evidence>
<dbReference type="Proteomes" id="UP000609651">
    <property type="component" value="Unassembled WGS sequence"/>
</dbReference>
<sequence length="465" mass="50108">MSRTVLFFMHTGSTHGGVETWLDRSCQYLAGRGWRPIVALVRGAANNDPNRYRSHHPNLATVEVDGRGMDREGRVRAIVRCVRRVNPAIAIPMGVLDANEGIARYKAKNQNVRLVGHAQGNLPPMLADLAGLRDVVDAVVCPGNLTRRFLVGPAGFDPTRVRHIPNGADGPTVPRVTGPPGGPLRLVYVGRMSEGDKRVSDLPRLCRTLGDRGIDYRLTVVGDGPARDAVAAGMAPFAERAEMLGALPVRKVYEEIYPRADVLLLFSASEAFGIVLAEAMRNGVVPVTSRYVGFQSEGLVVEGTHGLSFPVGDTAAAADRVAALAADRALLARLSAAGTRHADEHYSWERCLSAWEQALGTLAEAPSRAVSAETLRRTFADRPALSGRLDRLGVPRAVTDIIRRARRTTLRAAVPPGGEEWPLFRGGPADRRAWVQQELERLESGAAAAGVARRPNGAPLKSKLI</sequence>